<evidence type="ECO:0000313" key="2">
    <source>
        <dbReference type="Proteomes" id="UP000094969"/>
    </source>
</evidence>
<dbReference type="Proteomes" id="UP000094969">
    <property type="component" value="Chromosome"/>
</dbReference>
<dbReference type="AlphaFoldDB" id="A0A1D7U7K0"/>
<gene>
    <name evidence="1" type="ORF">BHK69_25450</name>
</gene>
<name>A0A1D7U7K0_9HYPH</name>
<dbReference type="KEGG" id="bvv:BHK69_25450"/>
<proteinExistence type="predicted"/>
<dbReference type="EMBL" id="CP017147">
    <property type="protein sequence ID" value="AOO83343.1"/>
    <property type="molecule type" value="Genomic_DNA"/>
</dbReference>
<reference evidence="1 2" key="1">
    <citation type="journal article" date="2015" name="Antonie Van Leeuwenhoek">
        <title>Bosea vaviloviae sp. nov., a new species of slow-growing rhizobia isolated from nodules of the relict species Vavilovia formosa (Stev.) Fed.</title>
        <authorList>
            <person name="Safronova V.I."/>
            <person name="Kuznetsova I.G."/>
            <person name="Sazanova A.L."/>
            <person name="Kimeklis A.K."/>
            <person name="Belimov A.A."/>
            <person name="Andronov E.E."/>
            <person name="Pinaev A.G."/>
            <person name="Chizhevskaya E.P."/>
            <person name="Pukhaev A.R."/>
            <person name="Popov K.P."/>
            <person name="Willems A."/>
            <person name="Tikhonovich I.A."/>
        </authorList>
    </citation>
    <scope>NUCLEOTIDE SEQUENCE [LARGE SCALE GENOMIC DNA]</scope>
    <source>
        <strain evidence="1 2">Vaf18</strain>
    </source>
</reference>
<evidence type="ECO:0000313" key="1">
    <source>
        <dbReference type="EMBL" id="AOO83343.1"/>
    </source>
</evidence>
<sequence>MRRIAKARPSGRFSLNGIGSGLFAEVIFGPTDHGADPGAKPRNDGVVLRHDVGSWRCRFRAAAQFSRQKPPTLWSLWQADLGASPGFTLLREDCHSRGTVWMLGPRVEEGGSGAASLWLDPPLLELELLELELDCATAEAADN</sequence>
<accession>A0A1D7U7K0</accession>
<dbReference type="STRING" id="1526658.BHK69_25450"/>
<protein>
    <submittedName>
        <fullName evidence="1">Uncharacterized protein</fullName>
    </submittedName>
</protein>
<organism evidence="1 2">
    <name type="scientific">Bosea vaviloviae</name>
    <dbReference type="NCBI Taxonomy" id="1526658"/>
    <lineage>
        <taxon>Bacteria</taxon>
        <taxon>Pseudomonadati</taxon>
        <taxon>Pseudomonadota</taxon>
        <taxon>Alphaproteobacteria</taxon>
        <taxon>Hyphomicrobiales</taxon>
        <taxon>Boseaceae</taxon>
        <taxon>Bosea</taxon>
    </lineage>
</organism>
<keyword evidence="2" id="KW-1185">Reference proteome</keyword>